<dbReference type="SUPFAM" id="SSF53756">
    <property type="entry name" value="UDP-Glycosyltransferase/glycogen phosphorylase"/>
    <property type="match status" value="1"/>
</dbReference>
<evidence type="ECO:0000256" key="5">
    <source>
        <dbReference type="ARBA" id="ARBA00022741"/>
    </source>
</evidence>
<dbReference type="NCBIfam" id="TIGR02918">
    <property type="entry name" value="accessory Sec system glycosyltransferase GtfA"/>
    <property type="match status" value="1"/>
</dbReference>
<evidence type="ECO:0000256" key="1">
    <source>
        <dbReference type="ARBA" id="ARBA00022475"/>
    </source>
</evidence>
<organism evidence="9 10">
    <name type="scientific">Olsenella absiana</name>
    <dbReference type="NCBI Taxonomy" id="3115222"/>
    <lineage>
        <taxon>Bacteria</taxon>
        <taxon>Bacillati</taxon>
        <taxon>Actinomycetota</taxon>
        <taxon>Coriobacteriia</taxon>
        <taxon>Coriobacteriales</taxon>
        <taxon>Atopobiaceae</taxon>
        <taxon>Olsenella</taxon>
    </lineage>
</organism>
<accession>A0ABU7RB90</accession>
<feature type="domain" description="GtfA extended beta-sheet meander" evidence="8">
    <location>
        <begin position="94"/>
        <end position="189"/>
    </location>
</feature>
<feature type="domain" description="Glycosyl transferase family 1" evidence="7">
    <location>
        <begin position="316"/>
        <end position="441"/>
    </location>
</feature>
<evidence type="ECO:0000313" key="10">
    <source>
        <dbReference type="Proteomes" id="UP001332931"/>
    </source>
</evidence>
<keyword evidence="6" id="KW-0472">Membrane</keyword>
<keyword evidence="4" id="KW-0808">Transferase</keyword>
<proteinExistence type="inferred from homology"/>
<comment type="caution">
    <text evidence="9">The sequence shown here is derived from an EMBL/GenBank/DDBJ whole genome shotgun (WGS) entry which is preliminary data.</text>
</comment>
<evidence type="ECO:0000259" key="8">
    <source>
        <dbReference type="Pfam" id="PF22145"/>
    </source>
</evidence>
<dbReference type="InterPro" id="IPR014267">
    <property type="entry name" value="GtfA"/>
</dbReference>
<keyword evidence="3" id="KW-0328">Glycosyltransferase</keyword>
<dbReference type="RefSeq" id="WP_330958642.1">
    <property type="nucleotide sequence ID" value="NZ_JAZGJQ010000009.1"/>
</dbReference>
<evidence type="ECO:0000259" key="7">
    <source>
        <dbReference type="Pfam" id="PF00534"/>
    </source>
</evidence>
<dbReference type="Pfam" id="PF22145">
    <property type="entry name" value="GtfA_EBD"/>
    <property type="match status" value="1"/>
</dbReference>
<dbReference type="Gene3D" id="3.40.50.2000">
    <property type="entry name" value="Glycogen Phosphorylase B"/>
    <property type="match status" value="2"/>
</dbReference>
<dbReference type="EMBL" id="JAZGJQ010000009">
    <property type="protein sequence ID" value="MEE6147875.1"/>
    <property type="molecule type" value="Genomic_DNA"/>
</dbReference>
<keyword evidence="10" id="KW-1185">Reference proteome</keyword>
<dbReference type="Proteomes" id="UP001332931">
    <property type="component" value="Unassembled WGS sequence"/>
</dbReference>
<evidence type="ECO:0000256" key="6">
    <source>
        <dbReference type="ARBA" id="ARBA00023136"/>
    </source>
</evidence>
<name>A0ABU7RB90_9ACTN</name>
<evidence type="ECO:0000256" key="2">
    <source>
        <dbReference type="ARBA" id="ARBA00022490"/>
    </source>
</evidence>
<gene>
    <name evidence="9" type="primary">gtfA</name>
    <name evidence="9" type="ORF">VXJ25_07770</name>
</gene>
<evidence type="ECO:0000313" key="9">
    <source>
        <dbReference type="EMBL" id="MEE6147875.1"/>
    </source>
</evidence>
<dbReference type="InterPro" id="IPR054396">
    <property type="entry name" value="GtfA_EBD"/>
</dbReference>
<keyword evidence="1" id="KW-1003">Cell membrane</keyword>
<keyword evidence="2" id="KW-0963">Cytoplasm</keyword>
<evidence type="ECO:0000256" key="3">
    <source>
        <dbReference type="ARBA" id="ARBA00022676"/>
    </source>
</evidence>
<protein>
    <submittedName>
        <fullName evidence="9">Accessory Sec system glycosyltransferase GtfA</fullName>
    </submittedName>
</protein>
<evidence type="ECO:0000256" key="4">
    <source>
        <dbReference type="ARBA" id="ARBA00022679"/>
    </source>
</evidence>
<dbReference type="PANTHER" id="PTHR12526">
    <property type="entry name" value="GLYCOSYLTRANSFERASE"/>
    <property type="match status" value="1"/>
</dbReference>
<keyword evidence="5" id="KW-0547">Nucleotide-binding</keyword>
<dbReference type="PANTHER" id="PTHR12526:SF629">
    <property type="entry name" value="TEICHURONIC ACID BIOSYNTHESIS GLYCOSYLTRANSFERASE TUAH-RELATED"/>
    <property type="match status" value="1"/>
</dbReference>
<dbReference type="HAMAP" id="MF_01472">
    <property type="entry name" value="GtfA"/>
    <property type="match status" value="1"/>
</dbReference>
<dbReference type="Pfam" id="PF00534">
    <property type="entry name" value="Glycos_transf_1"/>
    <property type="match status" value="1"/>
</dbReference>
<sequence length="497" mass="55483">MVYSFNLGIGWASSGVEYAQAYRARAFRALGVPARFVFTDMFPQEDIEHLTRNIGFADDEVVWLYSHFSDFRTAPVSYTLAQFEATLADQGFRVTRDGRRGRLTFSGSKDYCSLYFVDEGHDLLHRVEYVSRGLLVRKDYFTYGRTYSEYYAPLDGRAHLYLRRFFNEDGSVALEEMPDGATTVFRLKDRVLYSKEDLVGELVRSLGLTEKDVVLVDRTTGIGQAILENAGAARVGVVVHADHYSASGTDDEHVLWNNYYEYPFDMHRHVDFYVTSTEAQARLLERQFERYVGETPRVVAIPVGSLDALSRPESPRRPFSVVTASRLASEKHVDWVIRACALAHERVPGLTLDVCGAGAEAGRLEALVGELGAEGYVRLLGQCEMSEVYPRHELYLSGSTSEGFGLSLMEAVGSGLALIGFDVPYGNPTFVDDGANGHLVPLAEGMQEDDRVRALAGEVVRYFLEDDKAAFEERSYEVASAYLTDRVAARWGEVIGA</sequence>
<dbReference type="InterPro" id="IPR001296">
    <property type="entry name" value="Glyco_trans_1"/>
</dbReference>
<reference evidence="9 10" key="1">
    <citation type="submission" date="2024-01" db="EMBL/GenBank/DDBJ databases">
        <title>Description of Olsenella sp. nov., isolated from pig feces.</title>
        <authorList>
            <person name="Chang Y.-H."/>
        </authorList>
    </citation>
    <scope>NUCLEOTIDE SEQUENCE [LARGE SCALE GENOMIC DNA]</scope>
    <source>
        <strain evidence="9 10">YH-ols2223</strain>
    </source>
</reference>